<organism evidence="2 3">
    <name type="scientific">Arthrobacter vasquezii</name>
    <dbReference type="NCBI Taxonomy" id="2977629"/>
    <lineage>
        <taxon>Bacteria</taxon>
        <taxon>Bacillati</taxon>
        <taxon>Actinomycetota</taxon>
        <taxon>Actinomycetes</taxon>
        <taxon>Micrococcales</taxon>
        <taxon>Micrococcaceae</taxon>
        <taxon>Arthrobacter</taxon>
    </lineage>
</organism>
<dbReference type="Proteomes" id="UP001220456">
    <property type="component" value="Unassembled WGS sequence"/>
</dbReference>
<gene>
    <name evidence="2" type="ORF">P4U43_08945</name>
</gene>
<accession>A0ABT6CV58</accession>
<reference evidence="2 3" key="1">
    <citation type="journal article" date="2023" name="Int. J. Syst. Evol. Microbiol.">
        <title>Arthrobacter vasquezii sp. nov., isolated from a soil sample from Union Glacier, Antarctica.</title>
        <authorList>
            <person name="Valenzuela-Ibaceta F."/>
            <person name="Carrasco V."/>
            <person name="Lagos-Moraga S."/>
            <person name="Dietz-Vargas C."/>
            <person name="Navarro C.A."/>
            <person name="Perez-Donoso J.M."/>
        </authorList>
    </citation>
    <scope>NUCLEOTIDE SEQUENCE [LARGE SCALE GENOMIC DNA]</scope>
    <source>
        <strain evidence="2 3">EH-1B-1</strain>
    </source>
</reference>
<protein>
    <submittedName>
        <fullName evidence="2">Uncharacterized protein</fullName>
    </submittedName>
</protein>
<sequence>MSATHFDGFVQDSLNSDPGSDKGLDSEELFGLYTSWCLPAAADYILSSAPDLV</sequence>
<evidence type="ECO:0000256" key="1">
    <source>
        <dbReference type="SAM" id="MobiDB-lite"/>
    </source>
</evidence>
<keyword evidence="3" id="KW-1185">Reference proteome</keyword>
<evidence type="ECO:0000313" key="3">
    <source>
        <dbReference type="Proteomes" id="UP001220456"/>
    </source>
</evidence>
<feature type="region of interest" description="Disordered" evidence="1">
    <location>
        <begin position="1"/>
        <end position="21"/>
    </location>
</feature>
<dbReference type="RefSeq" id="WP_277358420.1">
    <property type="nucleotide sequence ID" value="NZ_JAROKN010000019.1"/>
</dbReference>
<comment type="caution">
    <text evidence="2">The sequence shown here is derived from an EMBL/GenBank/DDBJ whole genome shotgun (WGS) entry which is preliminary data.</text>
</comment>
<proteinExistence type="predicted"/>
<evidence type="ECO:0000313" key="2">
    <source>
        <dbReference type="EMBL" id="MDF9277914.1"/>
    </source>
</evidence>
<dbReference type="EMBL" id="JAROKN010000019">
    <property type="protein sequence ID" value="MDF9277914.1"/>
    <property type="molecule type" value="Genomic_DNA"/>
</dbReference>
<name>A0ABT6CV58_9MICC</name>